<protein>
    <submittedName>
        <fullName evidence="6">Translocation/assembly module TamB</fullName>
    </submittedName>
</protein>
<evidence type="ECO:0000256" key="1">
    <source>
        <dbReference type="ARBA" id="ARBA00004167"/>
    </source>
</evidence>
<reference evidence="6 7" key="2">
    <citation type="submission" date="2019-05" db="EMBL/GenBank/DDBJ databases">
        <title>Genome evolution of the obligate endosymbiont Buchnera aphidicola.</title>
        <authorList>
            <person name="Moran N.A."/>
        </authorList>
    </citation>
    <scope>NUCLEOTIDE SEQUENCE [LARGE SCALE GENOMIC DNA]</scope>
    <source>
        <strain evidence="6 7">Rpa</strain>
    </source>
</reference>
<evidence type="ECO:0000256" key="2">
    <source>
        <dbReference type="ARBA" id="ARBA00022692"/>
    </source>
</evidence>
<evidence type="ECO:0000256" key="3">
    <source>
        <dbReference type="ARBA" id="ARBA00022989"/>
    </source>
</evidence>
<dbReference type="EMBL" id="CP034858">
    <property type="protein sequence ID" value="QCI24744.1"/>
    <property type="molecule type" value="Genomic_DNA"/>
</dbReference>
<evidence type="ECO:0000256" key="5">
    <source>
        <dbReference type="SAM" id="Phobius"/>
    </source>
</evidence>
<reference evidence="6 7" key="1">
    <citation type="submission" date="2018-12" db="EMBL/GenBank/DDBJ databases">
        <authorList>
            <person name="Chong R.A."/>
        </authorList>
    </citation>
    <scope>NUCLEOTIDE SEQUENCE [LARGE SCALE GENOMIC DNA]</scope>
    <source>
        <strain evidence="6 7">Rpa</strain>
    </source>
</reference>
<proteinExistence type="predicted"/>
<feature type="transmembrane region" description="Helical" evidence="5">
    <location>
        <begin position="12"/>
        <end position="36"/>
    </location>
</feature>
<dbReference type="GO" id="GO:0016020">
    <property type="term" value="C:membrane"/>
    <property type="evidence" value="ECO:0007669"/>
    <property type="project" value="UniProtKB-SubCell"/>
</dbReference>
<dbReference type="Proteomes" id="UP000298688">
    <property type="component" value="Chromosome"/>
</dbReference>
<dbReference type="PANTHER" id="PTHR36985:SF1">
    <property type="entry name" value="TRANSLOCATION AND ASSEMBLY MODULE SUBUNIT TAMB"/>
    <property type="match status" value="1"/>
</dbReference>
<name>A0A4D6YFQ5_BUCRP</name>
<dbReference type="RefSeq" id="WP_158336886.1">
    <property type="nucleotide sequence ID" value="NZ_CP034858.1"/>
</dbReference>
<evidence type="ECO:0000256" key="4">
    <source>
        <dbReference type="ARBA" id="ARBA00023136"/>
    </source>
</evidence>
<dbReference type="PANTHER" id="PTHR36985">
    <property type="entry name" value="TRANSLOCATION AND ASSEMBLY MODULE SUBUNIT TAMB"/>
    <property type="match status" value="1"/>
</dbReference>
<keyword evidence="2 5" id="KW-0812">Transmembrane</keyword>
<evidence type="ECO:0000313" key="6">
    <source>
        <dbReference type="EMBL" id="QCI24744.1"/>
    </source>
</evidence>
<sequence>MNLYQRYLSKSLIFIFSLFFLILFFLESSIGFKWFFNFTNYFFIGLKTEEISGNWRNFTLKKISFNILETSIKASSITIIIDPISLFKFSTVLKKIETKNLIISLNNTEKIVLKNNFLKEKKIKNTLFFKHSLILRKIYSDKILLKIQKKNIFLFGIFSGLKLSNNTLTLFPTKINSIHIDSSIHNIKNISDKKSNFFIRKDIFCRKKIDSFLSFFSNYKNFFIPIDINIINLNCNQLKYFNKKILDIYRIKVNAQLKKNILKIKNIQIYSKFFKIKSQGKIFFRNNFPIFFIVKNKISTNIYNNKVMNILFKGTISNKFTFNLKSTNLFKFKINGDISLDDLNYPIDINLHFDHLFFTISKKLVLSSKNFNLVLKGQINNYLVSLKNIVNISGIPSFFINISAVGNLKHIVLKKINFFPFFQKIKSKRFIKLKKETDYNQYISELVGKISILCDLDKQSNNIFFPNFHFQGDVMKKKISVLGSLYYQKLNGIKIPRINFLLGKNKGYISGSISKKINIHSSIHAHSLNYFLPNLKGVIKATLNLYGLCSVPSISSVILGERINWKNILNLNSIKILTNVNFKKTFSKNFYADIKKIRFSKFYINSLNIQANWNNINQKFSLSLKNKKLSIKLILNGYFDKKIGIWKGFLKKIDIKTPWGQWIIKNCPLMSYYTKNSINFHNITKTKNVFYSVIHNIQNSLFKLMQQSSIKLQTDLFFNTKFKWKFGENISSLKLSLKGNNIKIEKKIKERILIEKINSLNLYVNFKKNNFITKWMIKKSRNPLKINEISGFLNIYDFFHKKKIEGKFFLSDFSCSFLNFFTNFFTNIQGKFSGNINFLGTVYQPQISADINFQDVYIKSDNIFKYILLFFYSFPKNIENIKINQEIIMKKGNILFRLNSVIKNSISNFKWNIFFNSNKIEIVLVPKIKLNFSSKLSLYYFLSKYDLIGYLKFSFFSFKINEKNFLF</sequence>
<evidence type="ECO:0000313" key="7">
    <source>
        <dbReference type="Proteomes" id="UP000298688"/>
    </source>
</evidence>
<comment type="subcellular location">
    <subcellularLocation>
        <location evidence="1">Membrane</location>
        <topology evidence="1">Single-pass membrane protein</topology>
    </subcellularLocation>
</comment>
<dbReference type="OrthoDB" id="5555605at2"/>
<gene>
    <name evidence="6" type="ORF">D9V76_00450</name>
</gene>
<organism evidence="6 7">
    <name type="scientific">Buchnera aphidicola subsp. Rhopalosiphum padi</name>
    <dbReference type="NCBI Taxonomy" id="98793"/>
    <lineage>
        <taxon>Bacteria</taxon>
        <taxon>Pseudomonadati</taxon>
        <taxon>Pseudomonadota</taxon>
        <taxon>Gammaproteobacteria</taxon>
        <taxon>Enterobacterales</taxon>
        <taxon>Erwiniaceae</taxon>
        <taxon>Buchnera</taxon>
    </lineage>
</organism>
<keyword evidence="3 5" id="KW-1133">Transmembrane helix</keyword>
<keyword evidence="4 5" id="KW-0472">Membrane</keyword>
<accession>A0A4D6YFQ5</accession>
<dbReference type="AlphaFoldDB" id="A0A4D6YFQ5"/>